<proteinExistence type="inferred from homology"/>
<feature type="compositionally biased region" description="Basic and acidic residues" evidence="4">
    <location>
        <begin position="124"/>
        <end position="134"/>
    </location>
</feature>
<keyword evidence="2" id="KW-0217">Developmental protein</keyword>
<evidence type="ECO:0000256" key="1">
    <source>
        <dbReference type="ARBA" id="ARBA00005416"/>
    </source>
</evidence>
<keyword evidence="5" id="KW-1133">Transmembrane helix</keyword>
<reference evidence="6" key="1">
    <citation type="submission" date="2021-08" db="EMBL/GenBank/DDBJ databases">
        <title>WGS assembly of Ceratopteris richardii.</title>
        <authorList>
            <person name="Marchant D.B."/>
            <person name="Chen G."/>
            <person name="Jenkins J."/>
            <person name="Shu S."/>
            <person name="Leebens-Mack J."/>
            <person name="Grimwood J."/>
            <person name="Schmutz J."/>
            <person name="Soltis P."/>
            <person name="Soltis D."/>
            <person name="Chen Z.-H."/>
        </authorList>
    </citation>
    <scope>NUCLEOTIDE SEQUENCE</scope>
    <source>
        <strain evidence="6">Whitten #5841</strain>
        <tissue evidence="6">Leaf</tissue>
    </source>
</reference>
<evidence type="ECO:0000256" key="4">
    <source>
        <dbReference type="SAM" id="MobiDB-lite"/>
    </source>
</evidence>
<accession>A0A8T2Q4J0</accession>
<feature type="compositionally biased region" description="Low complexity" evidence="4">
    <location>
        <begin position="85"/>
        <end position="109"/>
    </location>
</feature>
<organism evidence="6 7">
    <name type="scientific">Ceratopteris richardii</name>
    <name type="common">Triangle waterfern</name>
    <dbReference type="NCBI Taxonomy" id="49495"/>
    <lineage>
        <taxon>Eukaryota</taxon>
        <taxon>Viridiplantae</taxon>
        <taxon>Streptophyta</taxon>
        <taxon>Embryophyta</taxon>
        <taxon>Tracheophyta</taxon>
        <taxon>Polypodiopsida</taxon>
        <taxon>Polypodiidae</taxon>
        <taxon>Polypodiales</taxon>
        <taxon>Pteridineae</taxon>
        <taxon>Pteridaceae</taxon>
        <taxon>Parkerioideae</taxon>
        <taxon>Ceratopteris</taxon>
    </lineage>
</organism>
<evidence type="ECO:0000256" key="5">
    <source>
        <dbReference type="SAM" id="Phobius"/>
    </source>
</evidence>
<dbReference type="AlphaFoldDB" id="A0A8T2Q4J0"/>
<keyword evidence="5" id="KW-0472">Membrane</keyword>
<gene>
    <name evidence="6" type="ORF">KP509_38G046300</name>
</gene>
<comment type="caution">
    <text evidence="6">The sequence shown here is derived from an EMBL/GenBank/DDBJ whole genome shotgun (WGS) entry which is preliminary data.</text>
</comment>
<protein>
    <submittedName>
        <fullName evidence="6">Uncharacterized protein</fullName>
    </submittedName>
</protein>
<evidence type="ECO:0000313" key="6">
    <source>
        <dbReference type="EMBL" id="KAH7278556.1"/>
    </source>
</evidence>
<feature type="compositionally biased region" description="Basic residues" evidence="4">
    <location>
        <begin position="49"/>
        <end position="61"/>
    </location>
</feature>
<evidence type="ECO:0000256" key="2">
    <source>
        <dbReference type="ARBA" id="ARBA00022473"/>
    </source>
</evidence>
<sequence length="144" mass="16309">MSQSLSILKTPLLVLLQCVIFFLLVIMDVEHFPQTRGARAVRTYPMYHHRHHHHQHQRNRNRQTTGDQASDQRRPSLKCRGSIWAPASSSSLPATPSPSYLSSPSSSPFSKDRNRSQCFEGGEIDPRYGVDKRLVPTGPNPLHN</sequence>
<dbReference type="Proteomes" id="UP000825935">
    <property type="component" value="Chromosome 38"/>
</dbReference>
<keyword evidence="5" id="KW-0812">Transmembrane</keyword>
<comment type="similarity">
    <text evidence="1">Belongs to the CLV3/ESR signal peptide family.</text>
</comment>
<keyword evidence="7" id="KW-1185">Reference proteome</keyword>
<name>A0A8T2Q4J0_CERRI</name>
<evidence type="ECO:0000313" key="7">
    <source>
        <dbReference type="Proteomes" id="UP000825935"/>
    </source>
</evidence>
<dbReference type="PANTHER" id="PTHR34359">
    <property type="entry name" value="CLAVATA3/ESR (CLE)-RELATED PROTEIN 10"/>
    <property type="match status" value="1"/>
</dbReference>
<evidence type="ECO:0000256" key="3">
    <source>
        <dbReference type="ARBA" id="ARBA00022782"/>
    </source>
</evidence>
<dbReference type="GO" id="GO:0030154">
    <property type="term" value="P:cell differentiation"/>
    <property type="evidence" value="ECO:0007669"/>
    <property type="project" value="UniProtKB-KW"/>
</dbReference>
<dbReference type="PANTHER" id="PTHR34359:SF28">
    <property type="entry name" value="CLAVATA3_ESR (CLE)-RELATED PROTEIN 12"/>
    <property type="match status" value="1"/>
</dbReference>
<keyword evidence="3" id="KW-0221">Differentiation</keyword>
<dbReference type="EMBL" id="CM035443">
    <property type="protein sequence ID" value="KAH7278556.1"/>
    <property type="molecule type" value="Genomic_DNA"/>
</dbReference>
<feature type="transmembrane region" description="Helical" evidence="5">
    <location>
        <begin position="12"/>
        <end position="29"/>
    </location>
</feature>
<feature type="region of interest" description="Disordered" evidence="4">
    <location>
        <begin position="49"/>
        <end position="144"/>
    </location>
</feature>
<dbReference type="OrthoDB" id="1938212at2759"/>
<dbReference type="InterPro" id="IPR039618">
    <property type="entry name" value="CLE9-13"/>
</dbReference>